<feature type="transmembrane region" description="Helical" evidence="10">
    <location>
        <begin position="391"/>
        <end position="413"/>
    </location>
</feature>
<dbReference type="eggNOG" id="COG0534">
    <property type="taxonomic scope" value="Bacteria"/>
</dbReference>
<feature type="transmembrane region" description="Helical" evidence="10">
    <location>
        <begin position="289"/>
        <end position="311"/>
    </location>
</feature>
<feature type="transmembrane region" description="Helical" evidence="10">
    <location>
        <begin position="18"/>
        <end position="39"/>
    </location>
</feature>
<evidence type="ECO:0000256" key="8">
    <source>
        <dbReference type="ARBA" id="ARBA00023136"/>
    </source>
</evidence>
<dbReference type="PANTHER" id="PTHR43298">
    <property type="entry name" value="MULTIDRUG RESISTANCE PROTEIN NORM-RELATED"/>
    <property type="match status" value="1"/>
</dbReference>
<evidence type="ECO:0000256" key="2">
    <source>
        <dbReference type="ARBA" id="ARBA00022448"/>
    </source>
</evidence>
<keyword evidence="4" id="KW-1003">Cell membrane</keyword>
<dbReference type="InterPro" id="IPR050222">
    <property type="entry name" value="MATE_MdtK"/>
</dbReference>
<keyword evidence="12" id="KW-1185">Reference proteome</keyword>
<accession>F2NW81</accession>
<dbReference type="EMBL" id="CP002631">
    <property type="protein sequence ID" value="AEB14936.1"/>
    <property type="molecule type" value="Genomic_DNA"/>
</dbReference>
<feature type="transmembrane region" description="Helical" evidence="10">
    <location>
        <begin position="138"/>
        <end position="154"/>
    </location>
</feature>
<evidence type="ECO:0000313" key="12">
    <source>
        <dbReference type="Proteomes" id="UP000006852"/>
    </source>
</evidence>
<dbReference type="GO" id="GO:0005886">
    <property type="term" value="C:plasma membrane"/>
    <property type="evidence" value="ECO:0007669"/>
    <property type="project" value="UniProtKB-SubCell"/>
</dbReference>
<dbReference type="GeneID" id="302999187"/>
<dbReference type="GO" id="GO:0006811">
    <property type="term" value="P:monoatomic ion transport"/>
    <property type="evidence" value="ECO:0007669"/>
    <property type="project" value="UniProtKB-KW"/>
</dbReference>
<dbReference type="Proteomes" id="UP000006852">
    <property type="component" value="Chromosome"/>
</dbReference>
<reference evidence="11 12" key="1">
    <citation type="journal article" date="2011" name="Stand. Genomic Sci.">
        <title>Complete genome sequence of Treponema succinifaciens type strain (6091).</title>
        <authorList>
            <person name="Han C."/>
            <person name="Gronow S."/>
            <person name="Teshima H."/>
            <person name="Lapidus A."/>
            <person name="Nolan M."/>
            <person name="Lucas S."/>
            <person name="Hammon N."/>
            <person name="Deshpande S."/>
            <person name="Cheng J.F."/>
            <person name="Zeytun A."/>
            <person name="Tapia R."/>
            <person name="Goodwin L."/>
            <person name="Pitluck S."/>
            <person name="Liolios K."/>
            <person name="Pagani I."/>
            <person name="Ivanova N."/>
            <person name="Mavromatis K."/>
            <person name="Mikhailova N."/>
            <person name="Huntemann M."/>
            <person name="Pati A."/>
            <person name="Chen A."/>
            <person name="Palaniappan K."/>
            <person name="Land M."/>
            <person name="Hauser L."/>
            <person name="Brambilla E.M."/>
            <person name="Rohde M."/>
            <person name="Goker M."/>
            <person name="Woyke T."/>
            <person name="Bristow J."/>
            <person name="Eisen J.A."/>
            <person name="Markowitz V."/>
            <person name="Hugenholtz P."/>
            <person name="Kyrpides N.C."/>
            <person name="Klenk H.P."/>
            <person name="Detter J.C."/>
        </authorList>
    </citation>
    <scope>NUCLEOTIDE SEQUENCE [LARGE SCALE GENOMIC DNA]</scope>
    <source>
        <strain evidence="12">ATCC 33096 / DSM 2489 / 6091</strain>
    </source>
</reference>
<feature type="transmembrane region" description="Helical" evidence="10">
    <location>
        <begin position="362"/>
        <end position="384"/>
    </location>
</feature>
<dbReference type="InterPro" id="IPR048279">
    <property type="entry name" value="MdtK-like"/>
</dbReference>
<feature type="transmembrane region" description="Helical" evidence="10">
    <location>
        <begin position="263"/>
        <end position="283"/>
    </location>
</feature>
<dbReference type="Pfam" id="PF01554">
    <property type="entry name" value="MatE"/>
    <property type="match status" value="2"/>
</dbReference>
<dbReference type="RefSeq" id="WP_013702190.1">
    <property type="nucleotide sequence ID" value="NC_015385.1"/>
</dbReference>
<protein>
    <recommendedName>
        <fullName evidence="9">Multidrug-efflux transporter</fullName>
    </recommendedName>
</protein>
<feature type="transmembrane region" description="Helical" evidence="10">
    <location>
        <begin position="419"/>
        <end position="440"/>
    </location>
</feature>
<feature type="transmembrane region" description="Helical" evidence="10">
    <location>
        <begin position="166"/>
        <end position="190"/>
    </location>
</feature>
<keyword evidence="6 10" id="KW-1133">Transmembrane helix</keyword>
<dbReference type="GO" id="GO:0042910">
    <property type="term" value="F:xenobiotic transmembrane transporter activity"/>
    <property type="evidence" value="ECO:0007669"/>
    <property type="project" value="InterPro"/>
</dbReference>
<comment type="subcellular location">
    <subcellularLocation>
        <location evidence="1">Cell membrane</location>
        <topology evidence="1">Multi-pass membrane protein</topology>
    </subcellularLocation>
</comment>
<dbReference type="PROSITE" id="PS51257">
    <property type="entry name" value="PROKAR_LIPOPROTEIN"/>
    <property type="match status" value="1"/>
</dbReference>
<dbReference type="HOGENOM" id="CLU_012893_0_1_12"/>
<dbReference type="KEGG" id="tsu:Tresu_2065"/>
<sequence length="451" mass="49287">MSENIKENKMGVMPVTKLLLNMSLPIMLSMLVMACYNIVDSIFVAQINENALTAISLAFPVQTLMIAVSIGTAIGVNALLAMKLGQKDSDTVNKIAINGLFLSVCSFIAFFILGFLFTKPYLKTQTGDEQIIQFGSEYLKIITMASFALFVSTMSDRLLQATGRTFYTMITQLVGAITNIILDPLMIFGIGPFPKMGMAGAAWATVIGQILSALVSIYFNLKKNPDIHFKLKGFKPDSLIIGQIYKIGIPSILLQSINSVTTYGMNLILGTFSATAIAVYGVYFKLNSFVFMPVFGLTTGMVPIVSYNYGAGNAERIKKTVKSTILIAVSIMIFGIIIFELFPAELLMLFKASEHMLGIGCTAMRIIAPSFIGAAIAITLGSAFQALGKSFLSMTVSFVRQLVVLLPVAYFLSRSGKLENVWFCFLVAEIFAISLSSFFMQRIKKTMLDKL</sequence>
<dbReference type="PANTHER" id="PTHR43298:SF2">
    <property type="entry name" value="FMN_FAD EXPORTER YEEO-RELATED"/>
    <property type="match status" value="1"/>
</dbReference>
<evidence type="ECO:0000313" key="11">
    <source>
        <dbReference type="EMBL" id="AEB14936.1"/>
    </source>
</evidence>
<evidence type="ECO:0000256" key="10">
    <source>
        <dbReference type="SAM" id="Phobius"/>
    </source>
</evidence>
<organism evidence="11 12">
    <name type="scientific">Treponema succinifaciens (strain ATCC 33096 / DSM 2489 / 6091)</name>
    <dbReference type="NCBI Taxonomy" id="869209"/>
    <lineage>
        <taxon>Bacteria</taxon>
        <taxon>Pseudomonadati</taxon>
        <taxon>Spirochaetota</taxon>
        <taxon>Spirochaetia</taxon>
        <taxon>Spirochaetales</taxon>
        <taxon>Treponemataceae</taxon>
        <taxon>Treponema</taxon>
    </lineage>
</organism>
<evidence type="ECO:0000256" key="3">
    <source>
        <dbReference type="ARBA" id="ARBA00022449"/>
    </source>
</evidence>
<evidence type="ECO:0000256" key="4">
    <source>
        <dbReference type="ARBA" id="ARBA00022475"/>
    </source>
</evidence>
<name>F2NW81_TRES6</name>
<keyword evidence="2" id="KW-0813">Transport</keyword>
<keyword evidence="3" id="KW-0050">Antiport</keyword>
<evidence type="ECO:0000256" key="1">
    <source>
        <dbReference type="ARBA" id="ARBA00004651"/>
    </source>
</evidence>
<dbReference type="PIRSF" id="PIRSF006603">
    <property type="entry name" value="DinF"/>
    <property type="match status" value="1"/>
</dbReference>
<evidence type="ECO:0000256" key="5">
    <source>
        <dbReference type="ARBA" id="ARBA00022692"/>
    </source>
</evidence>
<feature type="transmembrane region" description="Helical" evidence="10">
    <location>
        <begin position="100"/>
        <end position="118"/>
    </location>
</feature>
<gene>
    <name evidence="11" type="ordered locus">Tresu_2065</name>
</gene>
<dbReference type="STRING" id="869209.Tresu_2065"/>
<dbReference type="CDD" id="cd13144">
    <property type="entry name" value="MATE_like_4"/>
    <property type="match status" value="1"/>
</dbReference>
<feature type="transmembrane region" description="Helical" evidence="10">
    <location>
        <begin position="202"/>
        <end position="221"/>
    </location>
</feature>
<keyword evidence="5 10" id="KW-0812">Transmembrane</keyword>
<evidence type="ECO:0000256" key="7">
    <source>
        <dbReference type="ARBA" id="ARBA00023065"/>
    </source>
</evidence>
<keyword evidence="8 10" id="KW-0472">Membrane</keyword>
<dbReference type="AlphaFoldDB" id="F2NW81"/>
<proteinExistence type="predicted"/>
<feature type="transmembrane region" description="Helical" evidence="10">
    <location>
        <begin position="59"/>
        <end position="80"/>
    </location>
</feature>
<keyword evidence="7" id="KW-0406">Ion transport</keyword>
<feature type="transmembrane region" description="Helical" evidence="10">
    <location>
        <begin position="323"/>
        <end position="342"/>
    </location>
</feature>
<dbReference type="NCBIfam" id="TIGR00797">
    <property type="entry name" value="matE"/>
    <property type="match status" value="1"/>
</dbReference>
<dbReference type="InterPro" id="IPR002528">
    <property type="entry name" value="MATE_fam"/>
</dbReference>
<dbReference type="OrthoDB" id="9806302at2"/>
<reference evidence="12" key="2">
    <citation type="submission" date="2011-04" db="EMBL/GenBank/DDBJ databases">
        <title>The complete genome of chromosome of Treponema succinifaciens DSM 2489.</title>
        <authorList>
            <person name="Lucas S."/>
            <person name="Copeland A."/>
            <person name="Lapidus A."/>
            <person name="Bruce D."/>
            <person name="Goodwin L."/>
            <person name="Pitluck S."/>
            <person name="Peters L."/>
            <person name="Kyrpides N."/>
            <person name="Mavromatis K."/>
            <person name="Ivanova N."/>
            <person name="Ovchinnikova G."/>
            <person name="Teshima H."/>
            <person name="Detter J.C."/>
            <person name="Tapia R."/>
            <person name="Han C."/>
            <person name="Land M."/>
            <person name="Hauser L."/>
            <person name="Markowitz V."/>
            <person name="Cheng J.-F."/>
            <person name="Hugenholtz P."/>
            <person name="Woyke T."/>
            <person name="Wu D."/>
            <person name="Gronow S."/>
            <person name="Wellnitz S."/>
            <person name="Brambilla E."/>
            <person name="Klenk H.-P."/>
            <person name="Eisen J.A."/>
        </authorList>
    </citation>
    <scope>NUCLEOTIDE SEQUENCE [LARGE SCALE GENOMIC DNA]</scope>
    <source>
        <strain evidence="12">ATCC 33096 / DSM 2489 / 6091</strain>
    </source>
</reference>
<evidence type="ECO:0000256" key="9">
    <source>
        <dbReference type="ARBA" id="ARBA00031636"/>
    </source>
</evidence>
<dbReference type="GO" id="GO:0015297">
    <property type="term" value="F:antiporter activity"/>
    <property type="evidence" value="ECO:0007669"/>
    <property type="project" value="UniProtKB-KW"/>
</dbReference>
<evidence type="ECO:0000256" key="6">
    <source>
        <dbReference type="ARBA" id="ARBA00022989"/>
    </source>
</evidence>